<reference evidence="1 2" key="1">
    <citation type="submission" date="2019-10" db="EMBL/GenBank/DDBJ databases">
        <authorList>
            <person name="Palmer J.M."/>
        </authorList>
    </citation>
    <scope>NUCLEOTIDE SEQUENCE [LARGE SCALE GENOMIC DNA]</scope>
    <source>
        <strain evidence="1 2">TWF718</strain>
    </source>
</reference>
<name>A0AAN8N3C7_9PEZI</name>
<organism evidence="1 2">
    <name type="scientific">Orbilia javanica</name>
    <dbReference type="NCBI Taxonomy" id="47235"/>
    <lineage>
        <taxon>Eukaryota</taxon>
        <taxon>Fungi</taxon>
        <taxon>Dikarya</taxon>
        <taxon>Ascomycota</taxon>
        <taxon>Pezizomycotina</taxon>
        <taxon>Orbiliomycetes</taxon>
        <taxon>Orbiliales</taxon>
        <taxon>Orbiliaceae</taxon>
        <taxon>Orbilia</taxon>
    </lineage>
</organism>
<accession>A0AAN8N3C7</accession>
<dbReference type="InterPro" id="IPR043504">
    <property type="entry name" value="Peptidase_S1_PA_chymotrypsin"/>
</dbReference>
<proteinExistence type="predicted"/>
<dbReference type="Pfam" id="PF08192">
    <property type="entry name" value="Peptidase_S64"/>
    <property type="match status" value="1"/>
</dbReference>
<dbReference type="Proteomes" id="UP001313282">
    <property type="component" value="Unassembled WGS sequence"/>
</dbReference>
<keyword evidence="2" id="KW-1185">Reference proteome</keyword>
<dbReference type="InterPro" id="IPR009003">
    <property type="entry name" value="Peptidase_S1_PA"/>
</dbReference>
<comment type="caution">
    <text evidence="1">The sequence shown here is derived from an EMBL/GenBank/DDBJ whole genome shotgun (WGS) entry which is preliminary data.</text>
</comment>
<sequence length="466" mass="52714">MVSRSIYFSSRPVRTSYTIPYWRPTITPLPLTHPLTASLNPTLQRLGPEISYLGLKVISLNLVIQNSIPTLLITSDSPKPQNFETFICPAIREILGVKRFYAIEYYFDDRTKYIDRCRSHYRNYESIRLPGQSIGVEGIPWGTGTVGGFIQFDHPSMKNQSFGLSCHHVLQPTRPATAPKALIDQRLRHLNKKEVLHSAVRWKSRLRSKGRARVVSPASCDHRNFIHKAKLAHKKLKDEISAAKNQYWREYNQEPDDAEVRKLERASAENIKELEERDCSFGKVLVTSGYKIHPETGGSIDWGLIKMRKNILTANVLVCKSPLWKRFPEAKILSIGPLIPGQEVCKLGRSTDLTYGTVSTSLHIIDFDNNNLFTKERAIIGKHGYPFAMGGDSGSWVINKDFQVVGMLVGHSNAGVIAFVTPMEVIIKDIEAITKKKVILYGDFAGSWGKFRMGRIWEKMTAGCFH</sequence>
<dbReference type="AlphaFoldDB" id="A0AAN8N3C7"/>
<dbReference type="SUPFAM" id="SSF50494">
    <property type="entry name" value="Trypsin-like serine proteases"/>
    <property type="match status" value="1"/>
</dbReference>
<evidence type="ECO:0000313" key="1">
    <source>
        <dbReference type="EMBL" id="KAK6342377.1"/>
    </source>
</evidence>
<gene>
    <name evidence="1" type="ORF">TWF718_007777</name>
</gene>
<dbReference type="Gene3D" id="2.40.10.10">
    <property type="entry name" value="Trypsin-like serine proteases"/>
    <property type="match status" value="1"/>
</dbReference>
<dbReference type="InterPro" id="IPR012985">
    <property type="entry name" value="Peptidase_S64_Ssy5"/>
</dbReference>
<evidence type="ECO:0000313" key="2">
    <source>
        <dbReference type="Proteomes" id="UP001313282"/>
    </source>
</evidence>
<protein>
    <submittedName>
        <fullName evidence="1">Uncharacterized protein</fullName>
    </submittedName>
</protein>
<dbReference type="EMBL" id="JAVHNR010000005">
    <property type="protein sequence ID" value="KAK6342377.1"/>
    <property type="molecule type" value="Genomic_DNA"/>
</dbReference>